<keyword evidence="4" id="KW-0411">Iron-sulfur</keyword>
<dbReference type="Pfam" id="PF00355">
    <property type="entry name" value="Rieske"/>
    <property type="match status" value="1"/>
</dbReference>
<sequence>MPQVPEPYWRDSAELKKFSALNEDIETDIAIVGGGITGITAAYLLLKEGRKVTLIEADSILNGTTGHTTAKISAQHGLIYSKLIEQHGEQNAKLYYEANHNALQFIRNLVNEHQVDCDFSTQDAYVFTETSEYLPKLHDETRAYERLGIDGTFVETTPLSFPVKGAVLMRDQAQFHPLKYLSFLVDRIVEMGGTIYENTVAGDVKKGPPTKITIKNNNKNEITCNQVLICSHYPFYNKEGKYFARLHQSRSYVLAVKTEKEFPGGMYINAEKPTRSLRYTMIDGEKAVLFGGDSHKTGQDLDTKDYYEELVPFAEKTYGVKEIPYRWSAQDIHTLDSIPYIGRLTDDYENVYVATGYAKWGMTNGTNAALLMRDLVIGADNPYEEVFTPRRFNPNPSIMNFIKDNANVAKHLVEGKLDKPNHTIEEVGIDEGHVVTVNGKRAGAYRDKNGELFLVDTTCTHMGCELNWNRGDRTWDCPCHGSRFAVNGDVIDGPAKNPLKKVEYKQEETQQNSSTDSTDAKRNERNSKQDFNGDAENQFNISDHDNPLKP</sequence>
<evidence type="ECO:0000256" key="5">
    <source>
        <dbReference type="ARBA" id="ARBA00023157"/>
    </source>
</evidence>
<organism evidence="8 9">
    <name type="scientific">Peribacillus deserti</name>
    <dbReference type="NCBI Taxonomy" id="673318"/>
    <lineage>
        <taxon>Bacteria</taxon>
        <taxon>Bacillati</taxon>
        <taxon>Bacillota</taxon>
        <taxon>Bacilli</taxon>
        <taxon>Bacillales</taxon>
        <taxon>Bacillaceae</taxon>
        <taxon>Peribacillus</taxon>
    </lineage>
</organism>
<dbReference type="Gene3D" id="2.102.10.10">
    <property type="entry name" value="Rieske [2Fe-2S] iron-sulphur domain"/>
    <property type="match status" value="1"/>
</dbReference>
<dbReference type="SUPFAM" id="SSF50022">
    <property type="entry name" value="ISP domain"/>
    <property type="match status" value="1"/>
</dbReference>
<dbReference type="PROSITE" id="PS51296">
    <property type="entry name" value="RIESKE"/>
    <property type="match status" value="1"/>
</dbReference>
<dbReference type="InterPro" id="IPR005805">
    <property type="entry name" value="Rieske_Fe-S_prot_C"/>
</dbReference>
<keyword evidence="1" id="KW-0001">2Fe-2S</keyword>
<dbReference type="AlphaFoldDB" id="A0A2N5M7I0"/>
<evidence type="ECO:0000256" key="3">
    <source>
        <dbReference type="ARBA" id="ARBA00023004"/>
    </source>
</evidence>
<dbReference type="OrthoDB" id="9767869at2"/>
<dbReference type="PRINTS" id="PR00162">
    <property type="entry name" value="RIESKE"/>
</dbReference>
<dbReference type="EMBL" id="PGUY01000025">
    <property type="protein sequence ID" value="PLT30295.1"/>
    <property type="molecule type" value="Genomic_DNA"/>
</dbReference>
<reference evidence="8 9" key="1">
    <citation type="submission" date="2017-11" db="EMBL/GenBank/DDBJ databases">
        <title>Comparitive Functional Genomics of Dry Heat Resistant strains isolated from the Viking Spacecraft.</title>
        <authorList>
            <person name="Seuylemezian A."/>
            <person name="Cooper K."/>
            <person name="Vaishampayan P."/>
        </authorList>
    </citation>
    <scope>NUCLEOTIDE SEQUENCE [LARGE SCALE GENOMIC DNA]</scope>
    <source>
        <strain evidence="8 9">V1-29</strain>
    </source>
</reference>
<dbReference type="GO" id="GO:0004497">
    <property type="term" value="F:monooxygenase activity"/>
    <property type="evidence" value="ECO:0007669"/>
    <property type="project" value="UniProtKB-ARBA"/>
</dbReference>
<dbReference type="GO" id="GO:0046872">
    <property type="term" value="F:metal ion binding"/>
    <property type="evidence" value="ECO:0007669"/>
    <property type="project" value="UniProtKB-KW"/>
</dbReference>
<evidence type="ECO:0000256" key="4">
    <source>
        <dbReference type="ARBA" id="ARBA00023014"/>
    </source>
</evidence>
<keyword evidence="9" id="KW-1185">Reference proteome</keyword>
<dbReference type="PANTHER" id="PTHR13847">
    <property type="entry name" value="SARCOSINE DEHYDROGENASE-RELATED"/>
    <property type="match status" value="1"/>
</dbReference>
<dbReference type="Proteomes" id="UP000234748">
    <property type="component" value="Unassembled WGS sequence"/>
</dbReference>
<feature type="region of interest" description="Disordered" evidence="6">
    <location>
        <begin position="502"/>
        <end position="550"/>
    </location>
</feature>
<feature type="domain" description="Rieske" evidence="7">
    <location>
        <begin position="421"/>
        <end position="513"/>
    </location>
</feature>
<protein>
    <submittedName>
        <fullName evidence="8">FAD-dependent oxidoreductase</fullName>
    </submittedName>
</protein>
<dbReference type="InterPro" id="IPR017941">
    <property type="entry name" value="Rieske_2Fe-2S"/>
</dbReference>
<dbReference type="SUPFAM" id="SSF51905">
    <property type="entry name" value="FAD/NAD(P)-binding domain"/>
    <property type="match status" value="1"/>
</dbReference>
<dbReference type="PANTHER" id="PTHR13847:SF274">
    <property type="entry name" value="RIESKE 2FE-2S IRON-SULFUR PROTEIN YHFW-RELATED"/>
    <property type="match status" value="1"/>
</dbReference>
<keyword evidence="5" id="KW-1015">Disulfide bond</keyword>
<dbReference type="GO" id="GO:0016705">
    <property type="term" value="F:oxidoreductase activity, acting on paired donors, with incorporation or reduction of molecular oxygen"/>
    <property type="evidence" value="ECO:0007669"/>
    <property type="project" value="UniProtKB-ARBA"/>
</dbReference>
<dbReference type="InterPro" id="IPR038010">
    <property type="entry name" value="YhfW_C"/>
</dbReference>
<dbReference type="GO" id="GO:0016020">
    <property type="term" value="C:membrane"/>
    <property type="evidence" value="ECO:0007669"/>
    <property type="project" value="InterPro"/>
</dbReference>
<evidence type="ECO:0000256" key="6">
    <source>
        <dbReference type="SAM" id="MobiDB-lite"/>
    </source>
</evidence>
<keyword evidence="2" id="KW-0479">Metal-binding</keyword>
<dbReference type="GO" id="GO:0005737">
    <property type="term" value="C:cytoplasm"/>
    <property type="evidence" value="ECO:0007669"/>
    <property type="project" value="TreeGrafter"/>
</dbReference>
<accession>A0A2N5M7I0</accession>
<evidence type="ECO:0000313" key="9">
    <source>
        <dbReference type="Proteomes" id="UP000234748"/>
    </source>
</evidence>
<dbReference type="InterPro" id="IPR006076">
    <property type="entry name" value="FAD-dep_OxRdtase"/>
</dbReference>
<dbReference type="GO" id="GO:0051537">
    <property type="term" value="F:2 iron, 2 sulfur cluster binding"/>
    <property type="evidence" value="ECO:0007669"/>
    <property type="project" value="UniProtKB-KW"/>
</dbReference>
<dbReference type="Gene3D" id="3.50.50.60">
    <property type="entry name" value="FAD/NAD(P)-binding domain"/>
    <property type="match status" value="1"/>
</dbReference>
<name>A0A2N5M7I0_9BACI</name>
<dbReference type="CDD" id="cd03477">
    <property type="entry name" value="Rieske_YhfW_C"/>
    <property type="match status" value="1"/>
</dbReference>
<gene>
    <name evidence="8" type="ORF">CUU66_08640</name>
</gene>
<keyword evidence="3" id="KW-0408">Iron</keyword>
<dbReference type="FunFam" id="2.102.10.10:FF:000014">
    <property type="entry name" value="Oxidoreductase, FAD dependent"/>
    <property type="match status" value="1"/>
</dbReference>
<dbReference type="Gene3D" id="3.30.9.10">
    <property type="entry name" value="D-Amino Acid Oxidase, subunit A, domain 2"/>
    <property type="match status" value="1"/>
</dbReference>
<proteinExistence type="predicted"/>
<dbReference type="InterPro" id="IPR036922">
    <property type="entry name" value="Rieske_2Fe-2S_sf"/>
</dbReference>
<dbReference type="Pfam" id="PF01266">
    <property type="entry name" value="DAO"/>
    <property type="match status" value="1"/>
</dbReference>
<comment type="caution">
    <text evidence="8">The sequence shown here is derived from an EMBL/GenBank/DDBJ whole genome shotgun (WGS) entry which is preliminary data.</text>
</comment>
<evidence type="ECO:0000256" key="1">
    <source>
        <dbReference type="ARBA" id="ARBA00022714"/>
    </source>
</evidence>
<feature type="compositionally biased region" description="Basic and acidic residues" evidence="6">
    <location>
        <begin position="518"/>
        <end position="528"/>
    </location>
</feature>
<evidence type="ECO:0000313" key="8">
    <source>
        <dbReference type="EMBL" id="PLT30295.1"/>
    </source>
</evidence>
<dbReference type="InterPro" id="IPR036188">
    <property type="entry name" value="FAD/NAD-bd_sf"/>
</dbReference>
<evidence type="ECO:0000256" key="2">
    <source>
        <dbReference type="ARBA" id="ARBA00022723"/>
    </source>
</evidence>
<evidence type="ECO:0000259" key="7">
    <source>
        <dbReference type="PROSITE" id="PS51296"/>
    </source>
</evidence>